<dbReference type="Gene3D" id="3.30.710.10">
    <property type="entry name" value="Potassium Channel Kv1.1, Chain A"/>
    <property type="match status" value="1"/>
</dbReference>
<dbReference type="SUPFAM" id="SSF54695">
    <property type="entry name" value="POZ domain"/>
    <property type="match status" value="1"/>
</dbReference>
<dbReference type="InterPro" id="IPR000210">
    <property type="entry name" value="BTB/POZ_dom"/>
</dbReference>
<dbReference type="Pfam" id="PF00651">
    <property type="entry name" value="BTB"/>
    <property type="match status" value="1"/>
</dbReference>
<accession>A0A167FIK4</accession>
<dbReference type="Proteomes" id="UP000076863">
    <property type="component" value="Unassembled WGS sequence"/>
</dbReference>
<evidence type="ECO:0000313" key="2">
    <source>
        <dbReference type="EMBL" id="OAA45317.1"/>
    </source>
</evidence>
<dbReference type="InterPro" id="IPR011333">
    <property type="entry name" value="SKP1/BTB/POZ_sf"/>
</dbReference>
<dbReference type="OrthoDB" id="9997739at2759"/>
<feature type="domain" description="BTB" evidence="1">
    <location>
        <begin position="16"/>
        <end position="85"/>
    </location>
</feature>
<dbReference type="PANTHER" id="PTHR47843">
    <property type="entry name" value="BTB DOMAIN-CONTAINING PROTEIN-RELATED"/>
    <property type="match status" value="1"/>
</dbReference>
<evidence type="ECO:0000313" key="3">
    <source>
        <dbReference type="Proteomes" id="UP000076863"/>
    </source>
</evidence>
<name>A0A167FIK4_9HYPO</name>
<comment type="caution">
    <text evidence="2">The sequence shown here is derived from an EMBL/GenBank/DDBJ whole genome shotgun (WGS) entry which is preliminary data.</text>
</comment>
<dbReference type="PANTHER" id="PTHR47843:SF2">
    <property type="entry name" value="BTB DOMAIN-CONTAINING PROTEIN"/>
    <property type="match status" value="1"/>
</dbReference>
<proteinExistence type="predicted"/>
<organism evidence="2 3">
    <name type="scientific">Beauveria brongniartii RCEF 3172</name>
    <dbReference type="NCBI Taxonomy" id="1081107"/>
    <lineage>
        <taxon>Eukaryota</taxon>
        <taxon>Fungi</taxon>
        <taxon>Dikarya</taxon>
        <taxon>Ascomycota</taxon>
        <taxon>Pezizomycotina</taxon>
        <taxon>Sordariomycetes</taxon>
        <taxon>Hypocreomycetidae</taxon>
        <taxon>Hypocreales</taxon>
        <taxon>Cordycipitaceae</taxon>
        <taxon>Beauveria</taxon>
        <taxon>Beauveria brongniartii</taxon>
    </lineage>
</organism>
<evidence type="ECO:0000259" key="1">
    <source>
        <dbReference type="PROSITE" id="PS50097"/>
    </source>
</evidence>
<sequence length="282" mass="32768">MWRSIDKPQPDWLSSKEFKFIVGTNENEFMVHSALLIEQSKPLHALVTNGMKESLEATVKWPHVDIATFKKFSEYLYTGDFVAPGFDLIANISSHRTCIRNNLPEFDDNKITHKAWVRFRTRKRYAFHELPTVYEASLYSIDDTETLSEGFLSIAKLYTFAHYYDIRKLKRFCQAKIHSLMALAPGREEVCDLLQFCEIDPGGRGLKELVVEYCALNLRWLLASKKFHTLIEEYPKASLGIMKKLNSFSTFYFKHISKSEVDFPGEYSSDSEADWYHETAEN</sequence>
<keyword evidence="3" id="KW-1185">Reference proteome</keyword>
<dbReference type="AlphaFoldDB" id="A0A167FIK4"/>
<protein>
    <submittedName>
        <fullName evidence="2">BTB/POZ fold protein</fullName>
    </submittedName>
</protein>
<gene>
    <name evidence="2" type="ORF">BBO_03895</name>
</gene>
<dbReference type="EMBL" id="AZHA01000009">
    <property type="protein sequence ID" value="OAA45317.1"/>
    <property type="molecule type" value="Genomic_DNA"/>
</dbReference>
<dbReference type="PROSITE" id="PS50097">
    <property type="entry name" value="BTB"/>
    <property type="match status" value="1"/>
</dbReference>
<reference evidence="2 3" key="1">
    <citation type="journal article" date="2016" name="Genome Biol. Evol.">
        <title>Divergent and convergent evolution of fungal pathogenicity.</title>
        <authorList>
            <person name="Shang Y."/>
            <person name="Xiao G."/>
            <person name="Zheng P."/>
            <person name="Cen K."/>
            <person name="Zhan S."/>
            <person name="Wang C."/>
        </authorList>
    </citation>
    <scope>NUCLEOTIDE SEQUENCE [LARGE SCALE GENOMIC DNA]</scope>
    <source>
        <strain evidence="2 3">RCEF 3172</strain>
    </source>
</reference>